<proteinExistence type="predicted"/>
<sequence length="94" mass="10590">MNDYFVAGHYSHLEAAKTGVTRLPSVTEFGDSVCSKMLSEQDRALQNSPRKLTLKLTPLKVRPAPQLREQSCSSQKKSSRNLLDYFSKEKKDAT</sequence>
<evidence type="ECO:0000313" key="3">
    <source>
        <dbReference type="Proteomes" id="UP001196413"/>
    </source>
</evidence>
<feature type="region of interest" description="Disordered" evidence="1">
    <location>
        <begin position="56"/>
        <end position="94"/>
    </location>
</feature>
<name>A0AAD5QL12_PARTN</name>
<organism evidence="2 3">
    <name type="scientific">Parelaphostrongylus tenuis</name>
    <name type="common">Meningeal worm</name>
    <dbReference type="NCBI Taxonomy" id="148309"/>
    <lineage>
        <taxon>Eukaryota</taxon>
        <taxon>Metazoa</taxon>
        <taxon>Ecdysozoa</taxon>
        <taxon>Nematoda</taxon>
        <taxon>Chromadorea</taxon>
        <taxon>Rhabditida</taxon>
        <taxon>Rhabditina</taxon>
        <taxon>Rhabditomorpha</taxon>
        <taxon>Strongyloidea</taxon>
        <taxon>Metastrongylidae</taxon>
        <taxon>Parelaphostrongylus</taxon>
    </lineage>
</organism>
<protein>
    <submittedName>
        <fullName evidence="2">Uncharacterized protein</fullName>
    </submittedName>
</protein>
<reference evidence="2" key="1">
    <citation type="submission" date="2021-06" db="EMBL/GenBank/DDBJ databases">
        <title>Parelaphostrongylus tenuis whole genome reference sequence.</title>
        <authorList>
            <person name="Garwood T.J."/>
            <person name="Larsen P.A."/>
            <person name="Fountain-Jones N.M."/>
            <person name="Garbe J.R."/>
            <person name="Macchietto M.G."/>
            <person name="Kania S.A."/>
            <person name="Gerhold R.W."/>
            <person name="Richards J.E."/>
            <person name="Wolf T.M."/>
        </authorList>
    </citation>
    <scope>NUCLEOTIDE SEQUENCE</scope>
    <source>
        <strain evidence="2">MNPRO001-30</strain>
        <tissue evidence="2">Meninges</tissue>
    </source>
</reference>
<dbReference type="AlphaFoldDB" id="A0AAD5QL12"/>
<gene>
    <name evidence="2" type="ORF">KIN20_011478</name>
</gene>
<evidence type="ECO:0000256" key="1">
    <source>
        <dbReference type="SAM" id="MobiDB-lite"/>
    </source>
</evidence>
<dbReference type="EMBL" id="JAHQIW010002101">
    <property type="protein sequence ID" value="KAJ1354507.1"/>
    <property type="molecule type" value="Genomic_DNA"/>
</dbReference>
<accession>A0AAD5QL12</accession>
<dbReference type="Proteomes" id="UP001196413">
    <property type="component" value="Unassembled WGS sequence"/>
</dbReference>
<comment type="caution">
    <text evidence="2">The sequence shown here is derived from an EMBL/GenBank/DDBJ whole genome shotgun (WGS) entry which is preliminary data.</text>
</comment>
<keyword evidence="3" id="KW-1185">Reference proteome</keyword>
<evidence type="ECO:0000313" key="2">
    <source>
        <dbReference type="EMBL" id="KAJ1354507.1"/>
    </source>
</evidence>